<sequence length="92" mass="10401">MLHNDEARRTGSETGAAEQEAEIPVMLFDREISTREPLPAFLHRAGTNLHCFRRHAVFLVDENSNQYIAVPVHYSATNSQGMSPESGSRFWI</sequence>
<dbReference type="EMBL" id="DS999669">
    <property type="protein sequence ID" value="EEX96595.1"/>
    <property type="molecule type" value="Genomic_DNA"/>
</dbReference>
<dbReference type="Proteomes" id="UP000003990">
    <property type="component" value="Unassembled WGS sequence"/>
</dbReference>
<feature type="non-terminal residue" evidence="2">
    <location>
        <position position="92"/>
    </location>
</feature>
<protein>
    <submittedName>
        <fullName evidence="2">Uncharacterized protein</fullName>
    </submittedName>
</protein>
<reference evidence="2 3" key="1">
    <citation type="submission" date="2008-12" db="EMBL/GenBank/DDBJ databases">
        <title>The Genome Sequence of Brucella ceti M644/93/1.</title>
        <authorList>
            <consortium name="The Broad Institute Genome Sequencing Platform"/>
            <person name="Ward D."/>
            <person name="Young S.K."/>
            <person name="Kodira C.D."/>
            <person name="Zeng Q."/>
            <person name="Koehrsen M."/>
            <person name="Alvarado L."/>
            <person name="Berlin A."/>
            <person name="Borenstein D."/>
            <person name="Chen Z."/>
            <person name="Engels R."/>
            <person name="Freedman E."/>
            <person name="Gellesch M."/>
            <person name="Goldberg J."/>
            <person name="Griggs A."/>
            <person name="Gujja S."/>
            <person name="Heiman D."/>
            <person name="Hepburn T."/>
            <person name="Howarth C."/>
            <person name="Jen D."/>
            <person name="Larson L."/>
            <person name="Lewis B."/>
            <person name="Mehta T."/>
            <person name="Park D."/>
            <person name="Pearson M."/>
            <person name="Roberts A."/>
            <person name="Saif S."/>
            <person name="Shea T."/>
            <person name="Shenoy N."/>
            <person name="Sisk P."/>
            <person name="Stolte C."/>
            <person name="Sykes S."/>
            <person name="Walk T."/>
            <person name="White J."/>
            <person name="Yandava C."/>
            <person name="Whatmore A.M."/>
            <person name="Perrett L.L."/>
            <person name="O'Callaghan D."/>
            <person name="Nusbaum C."/>
            <person name="Galagan J."/>
            <person name="Birren B."/>
        </authorList>
    </citation>
    <scope>NUCLEOTIDE SEQUENCE [LARGE SCALE GENOMIC DNA]</scope>
    <source>
        <strain evidence="2 3">M644/93/1</strain>
    </source>
</reference>
<evidence type="ECO:0000313" key="3">
    <source>
        <dbReference type="Proteomes" id="UP000003990"/>
    </source>
</evidence>
<feature type="compositionally biased region" description="Basic and acidic residues" evidence="1">
    <location>
        <begin position="1"/>
        <end position="11"/>
    </location>
</feature>
<gene>
    <name evidence="2" type="ORF">BAIG_00983</name>
</gene>
<organism evidence="2 3">
    <name type="scientific">Brucella ceti M644/93/1</name>
    <dbReference type="NCBI Taxonomy" id="520459"/>
    <lineage>
        <taxon>Bacteria</taxon>
        <taxon>Pseudomonadati</taxon>
        <taxon>Pseudomonadota</taxon>
        <taxon>Alphaproteobacteria</taxon>
        <taxon>Hyphomicrobiales</taxon>
        <taxon>Brucellaceae</taxon>
        <taxon>Brucella/Ochrobactrum group</taxon>
        <taxon>Brucella</taxon>
    </lineage>
</organism>
<keyword evidence="3" id="KW-1185">Reference proteome</keyword>
<evidence type="ECO:0000313" key="2">
    <source>
        <dbReference type="EMBL" id="EEX96595.1"/>
    </source>
</evidence>
<feature type="region of interest" description="Disordered" evidence="1">
    <location>
        <begin position="1"/>
        <end position="21"/>
    </location>
</feature>
<name>A0ABM9ZAD5_9HYPH</name>
<proteinExistence type="predicted"/>
<accession>A0ABM9ZAD5</accession>
<evidence type="ECO:0000256" key="1">
    <source>
        <dbReference type="SAM" id="MobiDB-lite"/>
    </source>
</evidence>